<dbReference type="Proteomes" id="UP001500454">
    <property type="component" value="Unassembled WGS sequence"/>
</dbReference>
<name>A0ABP8JNX5_9BACT</name>
<protein>
    <recommendedName>
        <fullName evidence="3">Capsid protein</fullName>
    </recommendedName>
</protein>
<organism evidence="1 2">
    <name type="scientific">Hymenobacter koreensis</name>
    <dbReference type="NCBI Taxonomy" id="1084523"/>
    <lineage>
        <taxon>Bacteria</taxon>
        <taxon>Pseudomonadati</taxon>
        <taxon>Bacteroidota</taxon>
        <taxon>Cytophagia</taxon>
        <taxon>Cytophagales</taxon>
        <taxon>Hymenobacteraceae</taxon>
        <taxon>Hymenobacter</taxon>
    </lineage>
</organism>
<reference evidence="2" key="1">
    <citation type="journal article" date="2019" name="Int. J. Syst. Evol. Microbiol.">
        <title>The Global Catalogue of Microorganisms (GCM) 10K type strain sequencing project: providing services to taxonomists for standard genome sequencing and annotation.</title>
        <authorList>
            <consortium name="The Broad Institute Genomics Platform"/>
            <consortium name="The Broad Institute Genome Sequencing Center for Infectious Disease"/>
            <person name="Wu L."/>
            <person name="Ma J."/>
        </authorList>
    </citation>
    <scope>NUCLEOTIDE SEQUENCE [LARGE SCALE GENOMIC DNA]</scope>
    <source>
        <strain evidence="2">JCM 17924</strain>
    </source>
</reference>
<proteinExistence type="predicted"/>
<evidence type="ECO:0000313" key="1">
    <source>
        <dbReference type="EMBL" id="GAA4393559.1"/>
    </source>
</evidence>
<comment type="caution">
    <text evidence="1">The sequence shown here is derived from an EMBL/GenBank/DDBJ whole genome shotgun (WGS) entry which is preliminary data.</text>
</comment>
<dbReference type="RefSeq" id="WP_345228012.1">
    <property type="nucleotide sequence ID" value="NZ_BAABHA010000015.1"/>
</dbReference>
<sequence length="340" mass="36884">MAFDATTLLEARAAIEAANTGAMGRNELRMPTFGAFRAHVDNAGLLIPGLDITDLRKYTGQPTSIPVRVKGSNGSGTTRKCAGTSTGTTALKPLTFSTIVEEFAVSYLSSATNTLDYQNQFNFLLTERLRSAYSRLDVQAVAHLETIKSTINNGTRYSTTLANAKRVPFADYNRLFGRLTTEMMGNDFAGLADIVASPNLADAWNYVQRQGQANGENLGFQVDDYRMYFDRFIADGAGVDSTAYVFAPGTIGVMPWINQLARDGKDIGTDVWTTFTDPVMGITWELKVKKGCADSSATVTGGEADYVESFVLSAEFAFTEAYSSTGDTGVYKYEVLDEVA</sequence>
<keyword evidence="2" id="KW-1185">Reference proteome</keyword>
<evidence type="ECO:0000313" key="2">
    <source>
        <dbReference type="Proteomes" id="UP001500454"/>
    </source>
</evidence>
<dbReference type="EMBL" id="BAABHA010000015">
    <property type="protein sequence ID" value="GAA4393559.1"/>
    <property type="molecule type" value="Genomic_DNA"/>
</dbReference>
<gene>
    <name evidence="1" type="ORF">GCM10023186_45230</name>
</gene>
<evidence type="ECO:0008006" key="3">
    <source>
        <dbReference type="Google" id="ProtNLM"/>
    </source>
</evidence>
<accession>A0ABP8JNX5</accession>